<evidence type="ECO:0008006" key="4">
    <source>
        <dbReference type="Google" id="ProtNLM"/>
    </source>
</evidence>
<dbReference type="KEGG" id="scl:sce6180"/>
<feature type="compositionally biased region" description="Low complexity" evidence="1">
    <location>
        <begin position="118"/>
        <end position="129"/>
    </location>
</feature>
<gene>
    <name evidence="2" type="ordered locus">sce6180</name>
</gene>
<feature type="compositionally biased region" description="Pro residues" evidence="1">
    <location>
        <begin position="88"/>
        <end position="99"/>
    </location>
</feature>
<feature type="region of interest" description="Disordered" evidence="1">
    <location>
        <begin position="35"/>
        <end position="66"/>
    </location>
</feature>
<accession>A9GGN0</accession>
<dbReference type="PROSITE" id="PS51257">
    <property type="entry name" value="PROKAR_LIPOPROTEIN"/>
    <property type="match status" value="1"/>
</dbReference>
<proteinExistence type="predicted"/>
<dbReference type="AlphaFoldDB" id="A9GGN0"/>
<organism evidence="2 3">
    <name type="scientific">Sorangium cellulosum (strain So ce56)</name>
    <name type="common">Polyangium cellulosum (strain So ce56)</name>
    <dbReference type="NCBI Taxonomy" id="448385"/>
    <lineage>
        <taxon>Bacteria</taxon>
        <taxon>Pseudomonadati</taxon>
        <taxon>Myxococcota</taxon>
        <taxon>Polyangia</taxon>
        <taxon>Polyangiales</taxon>
        <taxon>Polyangiaceae</taxon>
        <taxon>Sorangium</taxon>
    </lineage>
</organism>
<name>A9GGN0_SORC5</name>
<evidence type="ECO:0000313" key="3">
    <source>
        <dbReference type="Proteomes" id="UP000002139"/>
    </source>
</evidence>
<keyword evidence="3" id="KW-1185">Reference proteome</keyword>
<sequence>MRWRAAGGRLGQWAVSVALSMGAVGACVGAVAEGGAPPRQEPPEQGWITAAAPDAGGAPRCPHGALEDPHRGFVRCLEPGEADAGWLPPSPQPEPPPPDGGASPPDGAPPPDGGVPGDAGPIDGGVPDASIVSAPLPLVEIKEPEFMNGDVPNVAKRLEKVAPDLAKCVADHGGLSGASGSIKIQFLVRVRGRAEGVEILDSRGVTSDAQRCIRQFLKNKPIGTPSADPVGVTVSLSLRAPK</sequence>
<dbReference type="Proteomes" id="UP000002139">
    <property type="component" value="Chromosome"/>
</dbReference>
<dbReference type="EMBL" id="AM746676">
    <property type="protein sequence ID" value="CAN96347.1"/>
    <property type="molecule type" value="Genomic_DNA"/>
</dbReference>
<evidence type="ECO:0000256" key="1">
    <source>
        <dbReference type="SAM" id="MobiDB-lite"/>
    </source>
</evidence>
<protein>
    <recommendedName>
        <fullName evidence="4">TonB C-terminal domain-containing protein</fullName>
    </recommendedName>
</protein>
<evidence type="ECO:0000313" key="2">
    <source>
        <dbReference type="EMBL" id="CAN96347.1"/>
    </source>
</evidence>
<dbReference type="HOGENOM" id="CLU_1146586_0_0_7"/>
<feature type="region of interest" description="Disordered" evidence="1">
    <location>
        <begin position="80"/>
        <end position="129"/>
    </location>
</feature>
<dbReference type="STRING" id="448385.sce6180"/>
<reference evidence="2 3" key="1">
    <citation type="journal article" date="2007" name="Nat. Biotechnol.">
        <title>Complete genome sequence of the myxobacterium Sorangium cellulosum.</title>
        <authorList>
            <person name="Schneiker S."/>
            <person name="Perlova O."/>
            <person name="Kaiser O."/>
            <person name="Gerth K."/>
            <person name="Alici A."/>
            <person name="Altmeyer M.O."/>
            <person name="Bartels D."/>
            <person name="Bekel T."/>
            <person name="Beyer S."/>
            <person name="Bode E."/>
            <person name="Bode H.B."/>
            <person name="Bolten C.J."/>
            <person name="Choudhuri J.V."/>
            <person name="Doss S."/>
            <person name="Elnakady Y.A."/>
            <person name="Frank B."/>
            <person name="Gaigalat L."/>
            <person name="Goesmann A."/>
            <person name="Groeger C."/>
            <person name="Gross F."/>
            <person name="Jelsbak L."/>
            <person name="Jelsbak L."/>
            <person name="Kalinowski J."/>
            <person name="Kegler C."/>
            <person name="Knauber T."/>
            <person name="Konietzny S."/>
            <person name="Kopp M."/>
            <person name="Krause L."/>
            <person name="Krug D."/>
            <person name="Linke B."/>
            <person name="Mahmud T."/>
            <person name="Martinez-Arias R."/>
            <person name="McHardy A.C."/>
            <person name="Merai M."/>
            <person name="Meyer F."/>
            <person name="Mormann S."/>
            <person name="Munoz-Dorado J."/>
            <person name="Perez J."/>
            <person name="Pradella S."/>
            <person name="Rachid S."/>
            <person name="Raddatz G."/>
            <person name="Rosenau F."/>
            <person name="Rueckert C."/>
            <person name="Sasse F."/>
            <person name="Scharfe M."/>
            <person name="Schuster S.C."/>
            <person name="Suen G."/>
            <person name="Treuner-Lange A."/>
            <person name="Velicer G.J."/>
            <person name="Vorholter F.-J."/>
            <person name="Weissman K.J."/>
            <person name="Welch R.D."/>
            <person name="Wenzel S.C."/>
            <person name="Whitworth D.E."/>
            <person name="Wilhelm S."/>
            <person name="Wittmann C."/>
            <person name="Bloecker H."/>
            <person name="Puehler A."/>
            <person name="Mueller R."/>
        </authorList>
    </citation>
    <scope>NUCLEOTIDE SEQUENCE [LARGE SCALE GENOMIC DNA]</scope>
    <source>
        <strain evidence="3">So ce56</strain>
    </source>
</reference>